<evidence type="ECO:0000259" key="2">
    <source>
        <dbReference type="Pfam" id="PF13529"/>
    </source>
</evidence>
<dbReference type="SUPFAM" id="SSF54001">
    <property type="entry name" value="Cysteine proteinases"/>
    <property type="match status" value="1"/>
</dbReference>
<dbReference type="Pfam" id="PF13529">
    <property type="entry name" value="Peptidase_C39_2"/>
    <property type="match status" value="1"/>
</dbReference>
<protein>
    <submittedName>
        <fullName evidence="3">Peptidase_C39 like family protein</fullName>
    </submittedName>
</protein>
<evidence type="ECO:0000313" key="3">
    <source>
        <dbReference type="EMBL" id="SDY99746.1"/>
    </source>
</evidence>
<dbReference type="Gene3D" id="3.90.70.10">
    <property type="entry name" value="Cysteine proteinases"/>
    <property type="match status" value="1"/>
</dbReference>
<dbReference type="EMBL" id="FNPH01000004">
    <property type="protein sequence ID" value="SDY99746.1"/>
    <property type="molecule type" value="Genomic_DNA"/>
</dbReference>
<dbReference type="InterPro" id="IPR039564">
    <property type="entry name" value="Peptidase_C39-like"/>
</dbReference>
<proteinExistence type="predicted"/>
<feature type="domain" description="Peptidase C39-like" evidence="2">
    <location>
        <begin position="75"/>
        <end position="213"/>
    </location>
</feature>
<organism evidence="3 4">
    <name type="scientific">Micromonospora pattaloongensis</name>
    <dbReference type="NCBI Taxonomy" id="405436"/>
    <lineage>
        <taxon>Bacteria</taxon>
        <taxon>Bacillati</taxon>
        <taxon>Actinomycetota</taxon>
        <taxon>Actinomycetes</taxon>
        <taxon>Micromonosporales</taxon>
        <taxon>Micromonosporaceae</taxon>
        <taxon>Micromonospora</taxon>
    </lineage>
</organism>
<dbReference type="AlphaFoldDB" id="A0A1H3PF66"/>
<dbReference type="Proteomes" id="UP000242415">
    <property type="component" value="Unassembled WGS sequence"/>
</dbReference>
<reference evidence="4" key="1">
    <citation type="submission" date="2016-10" db="EMBL/GenBank/DDBJ databases">
        <authorList>
            <person name="Varghese N."/>
            <person name="Submissions S."/>
        </authorList>
    </citation>
    <scope>NUCLEOTIDE SEQUENCE [LARGE SCALE GENOMIC DNA]</scope>
    <source>
        <strain evidence="4">DSM 45245</strain>
    </source>
</reference>
<keyword evidence="1" id="KW-0732">Signal</keyword>
<gene>
    <name evidence="3" type="ORF">SAMN05444365_104492</name>
</gene>
<dbReference type="STRING" id="405436.SAMN05444365_104492"/>
<keyword evidence="4" id="KW-1185">Reference proteome</keyword>
<evidence type="ECO:0000256" key="1">
    <source>
        <dbReference type="SAM" id="SignalP"/>
    </source>
</evidence>
<name>A0A1H3PF66_9ACTN</name>
<feature type="signal peptide" evidence="1">
    <location>
        <begin position="1"/>
        <end position="33"/>
    </location>
</feature>
<evidence type="ECO:0000313" key="4">
    <source>
        <dbReference type="Proteomes" id="UP000242415"/>
    </source>
</evidence>
<feature type="chain" id="PRO_5038726696" evidence="1">
    <location>
        <begin position="34"/>
        <end position="239"/>
    </location>
</feature>
<dbReference type="InterPro" id="IPR038765">
    <property type="entry name" value="Papain-like_cys_pep_sf"/>
</dbReference>
<sequence length="239" mass="24786">MNTTLKLSRIFQTSHRKAVLGIAGLALVGGAFAGPAVTATAAQNAPTTQVVAQAAAQAPATKPLDDIASKPANADVKHDYQLQPNFYYCGPAATRIALSASGHDLSQDEIAAKLGTTEAGTNSAVEITKVLNQVRGGEAYKTTSMGEAVTPAKMDQLQADIVRALSDGRPVVANIAGTAYDTDGVAHSFPGGHYLTVVGYSDQGRTVEIADPANPQGAVHYKMTTIDLANWMATRGYSA</sequence>
<accession>A0A1H3PF66</accession>